<keyword evidence="4" id="KW-0223">Dioxygenase</keyword>
<name>A0AB39HD37_9VIBR</name>
<evidence type="ECO:0000256" key="5">
    <source>
        <dbReference type="ARBA" id="ARBA00023002"/>
    </source>
</evidence>
<dbReference type="GO" id="GO:0031418">
    <property type="term" value="F:L-ascorbic acid binding"/>
    <property type="evidence" value="ECO:0007669"/>
    <property type="project" value="UniProtKB-KW"/>
</dbReference>
<dbReference type="EMBL" id="CP162601">
    <property type="protein sequence ID" value="XDK24054.1"/>
    <property type="molecule type" value="Genomic_DNA"/>
</dbReference>
<dbReference type="PANTHER" id="PTHR12907:SF26">
    <property type="entry name" value="HIF PROLYL HYDROXYLASE, ISOFORM C"/>
    <property type="match status" value="1"/>
</dbReference>
<dbReference type="InterPro" id="IPR005123">
    <property type="entry name" value="Oxoglu/Fe-dep_dioxygenase_dom"/>
</dbReference>
<evidence type="ECO:0000256" key="1">
    <source>
        <dbReference type="ARBA" id="ARBA00001961"/>
    </source>
</evidence>
<dbReference type="PANTHER" id="PTHR12907">
    <property type="entry name" value="EGL NINE HOMOLOG-RELATED"/>
    <property type="match status" value="1"/>
</dbReference>
<dbReference type="KEGG" id="vih:AB0763_07370"/>
<evidence type="ECO:0000259" key="7">
    <source>
        <dbReference type="PROSITE" id="PS51471"/>
    </source>
</evidence>
<keyword evidence="6" id="KW-0408">Iron</keyword>
<evidence type="ECO:0000256" key="4">
    <source>
        <dbReference type="ARBA" id="ARBA00022964"/>
    </source>
</evidence>
<evidence type="ECO:0000256" key="6">
    <source>
        <dbReference type="ARBA" id="ARBA00023004"/>
    </source>
</evidence>
<gene>
    <name evidence="8" type="ORF">AB0763_07370</name>
</gene>
<sequence>MDQILTQLEQRGYAVMDNFLSAQQVHDLFDSMQGSWQPAAIGREQLKQTRSDIRRDKTLWLHPEMGHGVDHYLEQMEALRQQVNRHFFLGLFEYEAHFAYYPEGGFYKKHLDAFIGRSNRRLTTVLYLNGLWQADWGGELVMYDEQDQVLESITPMAGRLVCFFSERFPHEVLPCRHERYSIAGWFRVNGVGQTLDIAR</sequence>
<protein>
    <submittedName>
        <fullName evidence="8">2OG-Fe(II) oxygenase</fullName>
    </submittedName>
</protein>
<dbReference type="InterPro" id="IPR044862">
    <property type="entry name" value="Pro_4_hyd_alph_FE2OG_OXY"/>
</dbReference>
<organism evidence="8">
    <name type="scientific">Vibrio sp. HB236076</name>
    <dbReference type="NCBI Taxonomy" id="3232307"/>
    <lineage>
        <taxon>Bacteria</taxon>
        <taxon>Pseudomonadati</taxon>
        <taxon>Pseudomonadota</taxon>
        <taxon>Gammaproteobacteria</taxon>
        <taxon>Vibrionales</taxon>
        <taxon>Vibrionaceae</taxon>
        <taxon>Vibrio</taxon>
    </lineage>
</organism>
<dbReference type="InterPro" id="IPR006620">
    <property type="entry name" value="Pro_4_hyd_alph"/>
</dbReference>
<dbReference type="AlphaFoldDB" id="A0AB39HD37"/>
<dbReference type="GO" id="GO:0008198">
    <property type="term" value="F:ferrous iron binding"/>
    <property type="evidence" value="ECO:0007669"/>
    <property type="project" value="TreeGrafter"/>
</dbReference>
<dbReference type="Gene3D" id="2.60.120.620">
    <property type="entry name" value="q2cbj1_9rhob like domain"/>
    <property type="match status" value="1"/>
</dbReference>
<dbReference type="RefSeq" id="WP_306100102.1">
    <property type="nucleotide sequence ID" value="NZ_CP162601.1"/>
</dbReference>
<evidence type="ECO:0000256" key="2">
    <source>
        <dbReference type="ARBA" id="ARBA00022723"/>
    </source>
</evidence>
<accession>A0AB39HD37</accession>
<keyword evidence="3" id="KW-0847">Vitamin C</keyword>
<dbReference type="Pfam" id="PF13640">
    <property type="entry name" value="2OG-FeII_Oxy_3"/>
    <property type="match status" value="1"/>
</dbReference>
<dbReference type="InterPro" id="IPR051559">
    <property type="entry name" value="HIF_prolyl_hydroxylases"/>
</dbReference>
<comment type="cofactor">
    <cofactor evidence="1">
        <name>L-ascorbate</name>
        <dbReference type="ChEBI" id="CHEBI:38290"/>
    </cofactor>
</comment>
<reference evidence="8" key="1">
    <citation type="submission" date="2024-07" db="EMBL/GenBank/DDBJ databases">
        <title>Genome Analysis of a Potential Novel Vibrio Species Secreting pH- and Thermo-stable Alginate Lyase and its Application in Producing Alginate Oligosaccharides.</title>
        <authorList>
            <person name="Huang H."/>
            <person name="Bao K."/>
        </authorList>
    </citation>
    <scope>NUCLEOTIDE SEQUENCE</scope>
    <source>
        <strain evidence="8">HB236076</strain>
    </source>
</reference>
<evidence type="ECO:0000313" key="8">
    <source>
        <dbReference type="EMBL" id="XDK24054.1"/>
    </source>
</evidence>
<keyword evidence="5" id="KW-0560">Oxidoreductase</keyword>
<dbReference type="SMART" id="SM00702">
    <property type="entry name" value="P4Hc"/>
    <property type="match status" value="1"/>
</dbReference>
<evidence type="ECO:0000256" key="3">
    <source>
        <dbReference type="ARBA" id="ARBA00022896"/>
    </source>
</evidence>
<dbReference type="PROSITE" id="PS51471">
    <property type="entry name" value="FE2OG_OXY"/>
    <property type="match status" value="1"/>
</dbReference>
<dbReference type="GO" id="GO:0071456">
    <property type="term" value="P:cellular response to hypoxia"/>
    <property type="evidence" value="ECO:0007669"/>
    <property type="project" value="TreeGrafter"/>
</dbReference>
<dbReference type="GO" id="GO:0031543">
    <property type="term" value="F:peptidyl-proline dioxygenase activity"/>
    <property type="evidence" value="ECO:0007669"/>
    <property type="project" value="TreeGrafter"/>
</dbReference>
<proteinExistence type="predicted"/>
<feature type="domain" description="Fe2OG dioxygenase" evidence="7">
    <location>
        <begin position="87"/>
        <end position="188"/>
    </location>
</feature>
<keyword evidence="2" id="KW-0479">Metal-binding</keyword>